<accession>A0A066ZX70</accession>
<gene>
    <name evidence="2" type="ORF">EI16_12260</name>
</gene>
<reference evidence="2 3" key="1">
    <citation type="submission" date="2014-04" db="EMBL/GenBank/DDBJ databases">
        <title>Draft genome sequence of Hydrogenovibrio marinus MH-110, a model organism for aerobic H2 metabolism.</title>
        <authorList>
            <person name="Cha H.J."/>
            <person name="Jo B.H."/>
            <person name="Hwang B.H."/>
        </authorList>
    </citation>
    <scope>NUCLEOTIDE SEQUENCE [LARGE SCALE GENOMIC DNA]</scope>
    <source>
        <strain evidence="2 3">MH-110</strain>
    </source>
</reference>
<organism evidence="2 3">
    <name type="scientific">Hydrogenovibrio marinus</name>
    <dbReference type="NCBI Taxonomy" id="28885"/>
    <lineage>
        <taxon>Bacteria</taxon>
        <taxon>Pseudomonadati</taxon>
        <taxon>Pseudomonadota</taxon>
        <taxon>Gammaproteobacteria</taxon>
        <taxon>Thiotrichales</taxon>
        <taxon>Piscirickettsiaceae</taxon>
        <taxon>Hydrogenovibrio</taxon>
    </lineage>
</organism>
<dbReference type="AlphaFoldDB" id="A0A066ZX70"/>
<sequence length="148" mass="17038">MDLPFKGNGKNFSRFEPFFPLFALYLFAGMQFINQYLECFMTFEKINRPVYNKALCKLNYHLNKLHACSASLEQEIDATPSHTPLWSSLCRAQGIAYSHISILERLRSEITKQELSGRKVIPAIKRAQSEIQKHPGLAGKVRLINCFR</sequence>
<evidence type="ECO:0000256" key="1">
    <source>
        <dbReference type="SAM" id="Phobius"/>
    </source>
</evidence>
<keyword evidence="1" id="KW-1133">Transmembrane helix</keyword>
<protein>
    <submittedName>
        <fullName evidence="2">Uncharacterized protein</fullName>
    </submittedName>
</protein>
<dbReference type="Proteomes" id="UP000027341">
    <property type="component" value="Unassembled WGS sequence"/>
</dbReference>
<proteinExistence type="predicted"/>
<keyword evidence="1" id="KW-0812">Transmembrane</keyword>
<name>A0A066ZX70_HYDMR</name>
<keyword evidence="1" id="KW-0472">Membrane</keyword>
<evidence type="ECO:0000313" key="2">
    <source>
        <dbReference type="EMBL" id="KDN94665.1"/>
    </source>
</evidence>
<dbReference type="EMBL" id="JMIU01000002">
    <property type="protein sequence ID" value="KDN94665.1"/>
    <property type="molecule type" value="Genomic_DNA"/>
</dbReference>
<feature type="transmembrane region" description="Helical" evidence="1">
    <location>
        <begin position="18"/>
        <end position="37"/>
    </location>
</feature>
<keyword evidence="3" id="KW-1185">Reference proteome</keyword>
<comment type="caution">
    <text evidence="2">The sequence shown here is derived from an EMBL/GenBank/DDBJ whole genome shotgun (WGS) entry which is preliminary data.</text>
</comment>
<evidence type="ECO:0000313" key="3">
    <source>
        <dbReference type="Proteomes" id="UP000027341"/>
    </source>
</evidence>